<evidence type="ECO:0000313" key="1">
    <source>
        <dbReference type="Proteomes" id="UP000087171"/>
    </source>
</evidence>
<name>A0A1S2Z3N5_CICAR</name>
<dbReference type="KEGG" id="cam:101490466"/>
<dbReference type="Pfam" id="PF05056">
    <property type="entry name" value="DUF674"/>
    <property type="match status" value="2"/>
</dbReference>
<dbReference type="InterPro" id="IPR007750">
    <property type="entry name" value="DUF674"/>
</dbReference>
<dbReference type="PANTHER" id="PTHR33103:SF102">
    <property type="entry name" value="DUF674 FAMILY PROTEIN"/>
    <property type="match status" value="1"/>
</dbReference>
<proteinExistence type="predicted"/>
<protein>
    <submittedName>
        <fullName evidence="2">Uncharacterized protein LOC101490466</fullName>
    </submittedName>
</protein>
<dbReference type="RefSeq" id="XP_004514483.1">
    <property type="nucleotide sequence ID" value="XM_004514426.3"/>
</dbReference>
<gene>
    <name evidence="2" type="primary">LOC101490466</name>
</gene>
<dbReference type="AlphaFoldDB" id="A0A1S2Z3N5"/>
<sequence>MDTLVSKLNSLVGLLTKKEVSIRILVDVVRNKVLFVQAGKDFVDVLLSFLTLPLGTIARLVRQESNINNLSIGSISLLYESVSILEKDRFISDLDKELLVHPINSMFQYCRYLKLNVDDTEKVRWFRCTNLDCGGKISRRRNCKCISKKRYKLCEGVLPPDKGFVPETATFIISDDLSVKPDDSQSTVSLPKYLGCEDVDTIKIVTINVTHKKILDLVKCSLLSTTPLTDVFLSNKLNLQNAKPISSMDLDVSKFTAKLVRKTIQVKAMVRKSNNKILYALGEEDFADLVLSFLTFPLGAVENMLNGNSDIDGIDNLYKSMLDLVPGRYLRSNDLVQKLDQSNFGRKIFTKSPSTYMVTDDLVVSPGSSTSAISFLTELQIPFSDLEEKVISIGNKQGLNLLKASLISSSALTDGLGPFIETKNTEKIISKLITPFMI</sequence>
<dbReference type="GeneID" id="101490466"/>
<keyword evidence="1" id="KW-1185">Reference proteome</keyword>
<evidence type="ECO:0000313" key="2">
    <source>
        <dbReference type="RefSeq" id="XP_004514483.1"/>
    </source>
</evidence>
<organism evidence="1 2">
    <name type="scientific">Cicer arietinum</name>
    <name type="common">Chickpea</name>
    <name type="synonym">Garbanzo</name>
    <dbReference type="NCBI Taxonomy" id="3827"/>
    <lineage>
        <taxon>Eukaryota</taxon>
        <taxon>Viridiplantae</taxon>
        <taxon>Streptophyta</taxon>
        <taxon>Embryophyta</taxon>
        <taxon>Tracheophyta</taxon>
        <taxon>Spermatophyta</taxon>
        <taxon>Magnoliopsida</taxon>
        <taxon>eudicotyledons</taxon>
        <taxon>Gunneridae</taxon>
        <taxon>Pentapetalae</taxon>
        <taxon>rosids</taxon>
        <taxon>fabids</taxon>
        <taxon>Fabales</taxon>
        <taxon>Fabaceae</taxon>
        <taxon>Papilionoideae</taxon>
        <taxon>50 kb inversion clade</taxon>
        <taxon>NPAAA clade</taxon>
        <taxon>Hologalegina</taxon>
        <taxon>IRL clade</taxon>
        <taxon>Cicereae</taxon>
        <taxon>Cicer</taxon>
    </lineage>
</organism>
<dbReference type="PANTHER" id="PTHR33103">
    <property type="entry name" value="OS01G0153900 PROTEIN"/>
    <property type="match status" value="1"/>
</dbReference>
<dbReference type="PaxDb" id="3827-XP_004514483.1"/>
<reference evidence="2" key="1">
    <citation type="submission" date="2025-08" db="UniProtKB">
        <authorList>
            <consortium name="RefSeq"/>
        </authorList>
    </citation>
    <scope>IDENTIFICATION</scope>
    <source>
        <tissue evidence="2">Etiolated seedlings</tissue>
    </source>
</reference>
<dbReference type="Proteomes" id="UP000087171">
    <property type="component" value="Unplaced"/>
</dbReference>
<accession>A0A1S2Z3N5</accession>
<dbReference type="OrthoDB" id="1375095at2759"/>